<dbReference type="RefSeq" id="WP_381539523.1">
    <property type="nucleotide sequence ID" value="NZ_JBHUGI010000034.1"/>
</dbReference>
<proteinExistence type="predicted"/>
<sequence length="143" mass="16005">METKDVTIRLSSTICHPGQDEETHEIRAAGQYIKKSDRVYLKFIEDQSGEPIQTTVKMGEEDALIMRKGATDMRLPFDLDGERHGTYGSGPANFNLIVKTNLLEFIEQEDGNSGSFTVNYDLMAEGSVLGIYKLLFTYTEGTL</sequence>
<gene>
    <name evidence="1" type="ORF">ACFSFY_15330</name>
</gene>
<evidence type="ECO:0000313" key="2">
    <source>
        <dbReference type="Proteomes" id="UP001597218"/>
    </source>
</evidence>
<protein>
    <submittedName>
        <fullName evidence="1">DUF1934 domain-containing protein</fullName>
    </submittedName>
</protein>
<dbReference type="SUPFAM" id="SSF50814">
    <property type="entry name" value="Lipocalins"/>
    <property type="match status" value="1"/>
</dbReference>
<accession>A0ABW4SLT6</accession>
<dbReference type="Pfam" id="PF09148">
    <property type="entry name" value="DUF1934"/>
    <property type="match status" value="1"/>
</dbReference>
<dbReference type="InterPro" id="IPR015231">
    <property type="entry name" value="DUF1934"/>
</dbReference>
<dbReference type="InterPro" id="IPR012674">
    <property type="entry name" value="Calycin"/>
</dbReference>
<comment type="caution">
    <text evidence="1">The sequence shown here is derived from an EMBL/GenBank/DDBJ whole genome shotgun (WGS) entry which is preliminary data.</text>
</comment>
<dbReference type="Proteomes" id="UP001597218">
    <property type="component" value="Unassembled WGS sequence"/>
</dbReference>
<dbReference type="Gene3D" id="2.40.128.20">
    <property type="match status" value="1"/>
</dbReference>
<organism evidence="1 2">
    <name type="scientific">Sporosarcina siberiensis</name>
    <dbReference type="NCBI Taxonomy" id="1365606"/>
    <lineage>
        <taxon>Bacteria</taxon>
        <taxon>Bacillati</taxon>
        <taxon>Bacillota</taxon>
        <taxon>Bacilli</taxon>
        <taxon>Bacillales</taxon>
        <taxon>Caryophanaceae</taxon>
        <taxon>Sporosarcina</taxon>
    </lineage>
</organism>
<keyword evidence="2" id="KW-1185">Reference proteome</keyword>
<evidence type="ECO:0000313" key="1">
    <source>
        <dbReference type="EMBL" id="MFD1929414.1"/>
    </source>
</evidence>
<name>A0ABW4SLT6_9BACL</name>
<reference evidence="2" key="1">
    <citation type="journal article" date="2019" name="Int. J. Syst. Evol. Microbiol.">
        <title>The Global Catalogue of Microorganisms (GCM) 10K type strain sequencing project: providing services to taxonomists for standard genome sequencing and annotation.</title>
        <authorList>
            <consortium name="The Broad Institute Genomics Platform"/>
            <consortium name="The Broad Institute Genome Sequencing Center for Infectious Disease"/>
            <person name="Wu L."/>
            <person name="Ma J."/>
        </authorList>
    </citation>
    <scope>NUCLEOTIDE SEQUENCE [LARGE SCALE GENOMIC DNA]</scope>
    <source>
        <strain evidence="2">CGMCC 4.7177</strain>
    </source>
</reference>
<dbReference type="EMBL" id="JBHUGI010000034">
    <property type="protein sequence ID" value="MFD1929414.1"/>
    <property type="molecule type" value="Genomic_DNA"/>
</dbReference>